<reference evidence="1 2" key="1">
    <citation type="journal article" date="2018" name="J. Allergy Clin. Immunol.">
        <title>High-quality assembly of Dermatophagoides pteronyssinus genome and transcriptome reveals a wide range of novel allergens.</title>
        <authorList>
            <person name="Liu X.Y."/>
            <person name="Yang K.Y."/>
            <person name="Wang M.Q."/>
            <person name="Kwok J.S."/>
            <person name="Zeng X."/>
            <person name="Yang Z."/>
            <person name="Xiao X.J."/>
            <person name="Lau C.P."/>
            <person name="Li Y."/>
            <person name="Huang Z.M."/>
            <person name="Ba J.G."/>
            <person name="Yim A.K."/>
            <person name="Ouyang C.Y."/>
            <person name="Ngai S.M."/>
            <person name="Chan T.F."/>
            <person name="Leung E.L."/>
            <person name="Liu L."/>
            <person name="Liu Z.G."/>
            <person name="Tsui S.K."/>
        </authorList>
    </citation>
    <scope>NUCLEOTIDE SEQUENCE [LARGE SCALE GENOMIC DNA]</scope>
    <source>
        <strain evidence="1">Derp</strain>
    </source>
</reference>
<accession>A0ABQ8JHB4</accession>
<protein>
    <submittedName>
        <fullName evidence="1">Uncharacterized protein</fullName>
    </submittedName>
</protein>
<name>A0ABQ8JHB4_DERPT</name>
<gene>
    <name evidence="1" type="ORF">DERP_002107</name>
</gene>
<reference evidence="1 2" key="2">
    <citation type="journal article" date="2022" name="Mol. Biol. Evol.">
        <title>Comparative Genomics Reveals Insights into the Divergent Evolution of Astigmatic Mites and Household Pest Adaptations.</title>
        <authorList>
            <person name="Xiong Q."/>
            <person name="Wan A.T."/>
            <person name="Liu X."/>
            <person name="Fung C.S."/>
            <person name="Xiao X."/>
            <person name="Malainual N."/>
            <person name="Hou J."/>
            <person name="Wang L."/>
            <person name="Wang M."/>
            <person name="Yang K.Y."/>
            <person name="Cui Y."/>
            <person name="Leung E.L."/>
            <person name="Nong W."/>
            <person name="Shin S.K."/>
            <person name="Au S.W."/>
            <person name="Jeong K.Y."/>
            <person name="Chew F.T."/>
            <person name="Hui J.H."/>
            <person name="Leung T.F."/>
            <person name="Tungtrongchitr A."/>
            <person name="Zhong N."/>
            <person name="Liu Z."/>
            <person name="Tsui S.K."/>
        </authorList>
    </citation>
    <scope>NUCLEOTIDE SEQUENCE [LARGE SCALE GENOMIC DNA]</scope>
    <source>
        <strain evidence="1">Derp</strain>
    </source>
</reference>
<keyword evidence="2" id="KW-1185">Reference proteome</keyword>
<comment type="caution">
    <text evidence="1">The sequence shown here is derived from an EMBL/GenBank/DDBJ whole genome shotgun (WGS) entry which is preliminary data.</text>
</comment>
<dbReference type="EMBL" id="NJHN03000037">
    <property type="protein sequence ID" value="KAH9421818.1"/>
    <property type="molecule type" value="Genomic_DNA"/>
</dbReference>
<organism evidence="1 2">
    <name type="scientific">Dermatophagoides pteronyssinus</name>
    <name type="common">European house dust mite</name>
    <dbReference type="NCBI Taxonomy" id="6956"/>
    <lineage>
        <taxon>Eukaryota</taxon>
        <taxon>Metazoa</taxon>
        <taxon>Ecdysozoa</taxon>
        <taxon>Arthropoda</taxon>
        <taxon>Chelicerata</taxon>
        <taxon>Arachnida</taxon>
        <taxon>Acari</taxon>
        <taxon>Acariformes</taxon>
        <taxon>Sarcoptiformes</taxon>
        <taxon>Astigmata</taxon>
        <taxon>Psoroptidia</taxon>
        <taxon>Analgoidea</taxon>
        <taxon>Pyroglyphidae</taxon>
        <taxon>Dermatophagoidinae</taxon>
        <taxon>Dermatophagoides</taxon>
    </lineage>
</organism>
<sequence>MKKTKDQDSNSLNTFIFSSIHCRILLGQNFLFLQLSANEQLHAIKIKVNITRTSTLTYG</sequence>
<evidence type="ECO:0000313" key="2">
    <source>
        <dbReference type="Proteomes" id="UP000887458"/>
    </source>
</evidence>
<evidence type="ECO:0000313" key="1">
    <source>
        <dbReference type="EMBL" id="KAH9421818.1"/>
    </source>
</evidence>
<dbReference type="Proteomes" id="UP000887458">
    <property type="component" value="Unassembled WGS sequence"/>
</dbReference>
<proteinExistence type="predicted"/>